<dbReference type="InterPro" id="IPR025965">
    <property type="entry name" value="FlgD/Vpr_Ig-like"/>
</dbReference>
<feature type="region of interest" description="Disordered" evidence="6">
    <location>
        <begin position="1"/>
        <end position="25"/>
    </location>
</feature>
<accession>A0A2T5V6F2</accession>
<evidence type="ECO:0000256" key="6">
    <source>
        <dbReference type="SAM" id="MobiDB-lite"/>
    </source>
</evidence>
<dbReference type="AlphaFoldDB" id="A0A2T5V6F2"/>
<dbReference type="GO" id="GO:0044781">
    <property type="term" value="P:bacterial-type flagellum organization"/>
    <property type="evidence" value="ECO:0007669"/>
    <property type="project" value="UniProtKB-UniRule"/>
</dbReference>
<evidence type="ECO:0000256" key="4">
    <source>
        <dbReference type="ARBA" id="ARBA00024746"/>
    </source>
</evidence>
<keyword evidence="8" id="KW-0966">Cell projection</keyword>
<dbReference type="OrthoDB" id="9785233at2"/>
<keyword evidence="9" id="KW-1185">Reference proteome</keyword>
<dbReference type="InterPro" id="IPR005648">
    <property type="entry name" value="FlgD"/>
</dbReference>
<gene>
    <name evidence="8" type="ORF">C8N35_10745</name>
</gene>
<comment type="similarity">
    <text evidence="1 5">Belongs to the FlgD family.</text>
</comment>
<protein>
    <recommendedName>
        <fullName evidence="2 5">Basal-body rod modification protein FlgD</fullName>
    </recommendedName>
</protein>
<dbReference type="RefSeq" id="WP_107990874.1">
    <property type="nucleotide sequence ID" value="NZ_QAYG01000007.1"/>
</dbReference>
<keyword evidence="3 5" id="KW-1005">Bacterial flagellum biogenesis</keyword>
<dbReference type="Pfam" id="PF03963">
    <property type="entry name" value="FlgD"/>
    <property type="match status" value="1"/>
</dbReference>
<proteinExistence type="inferred from homology"/>
<reference evidence="8 9" key="1">
    <citation type="submission" date="2018-04" db="EMBL/GenBank/DDBJ databases">
        <title>Genomic Encyclopedia of Archaeal and Bacterial Type Strains, Phase II (KMG-II): from individual species to whole genera.</title>
        <authorList>
            <person name="Goeker M."/>
        </authorList>
    </citation>
    <scope>NUCLEOTIDE SEQUENCE [LARGE SCALE GENOMIC DNA]</scope>
    <source>
        <strain evidence="8 9">DSM 23382</strain>
    </source>
</reference>
<dbReference type="Gene3D" id="2.60.40.4070">
    <property type="match status" value="1"/>
</dbReference>
<evidence type="ECO:0000256" key="2">
    <source>
        <dbReference type="ARBA" id="ARBA00016013"/>
    </source>
</evidence>
<organism evidence="8 9">
    <name type="scientific">Breoghania corrubedonensis</name>
    <dbReference type="NCBI Taxonomy" id="665038"/>
    <lineage>
        <taxon>Bacteria</taxon>
        <taxon>Pseudomonadati</taxon>
        <taxon>Pseudomonadota</taxon>
        <taxon>Alphaproteobacteria</taxon>
        <taxon>Hyphomicrobiales</taxon>
        <taxon>Stappiaceae</taxon>
        <taxon>Breoghania</taxon>
    </lineage>
</organism>
<evidence type="ECO:0000256" key="1">
    <source>
        <dbReference type="ARBA" id="ARBA00010577"/>
    </source>
</evidence>
<evidence type="ECO:0000313" key="9">
    <source>
        <dbReference type="Proteomes" id="UP000244081"/>
    </source>
</evidence>
<evidence type="ECO:0000256" key="5">
    <source>
        <dbReference type="RuleBase" id="RU362076"/>
    </source>
</evidence>
<keyword evidence="8" id="KW-0282">Flagellum</keyword>
<sequence length="221" mass="22864">MTISTVNSYSATTTTTTSSSSSSSLGLTSEDFLELMLEQLQSQNPLDPTDTDTYLDRMVSYASYDTQNSISEQLGTLVDSVDSMISGSGLGYLGTTVEAYGNTTSLQDGSATWGYSLESDAESTTITITDSDGNTVWTGDGETDSGSHTFTWDGTTTDGTQLADGGSYTISVNATDADGDAIDGTTTVTGLVTGIDSSSGETVLQIGGAEIQVDNILSIQS</sequence>
<evidence type="ECO:0000259" key="7">
    <source>
        <dbReference type="Pfam" id="PF13860"/>
    </source>
</evidence>
<dbReference type="Pfam" id="PF13860">
    <property type="entry name" value="FlgD_ig"/>
    <property type="match status" value="1"/>
</dbReference>
<evidence type="ECO:0000256" key="3">
    <source>
        <dbReference type="ARBA" id="ARBA00022795"/>
    </source>
</evidence>
<dbReference type="Gene3D" id="2.30.30.910">
    <property type="match status" value="1"/>
</dbReference>
<name>A0A2T5V6F2_9HYPH</name>
<keyword evidence="8" id="KW-0969">Cilium</keyword>
<comment type="function">
    <text evidence="4 5">Required for flagellar hook formation. May act as a scaffolding protein.</text>
</comment>
<dbReference type="Proteomes" id="UP000244081">
    <property type="component" value="Unassembled WGS sequence"/>
</dbReference>
<dbReference type="EMBL" id="QAYG01000007">
    <property type="protein sequence ID" value="PTW59332.1"/>
    <property type="molecule type" value="Genomic_DNA"/>
</dbReference>
<comment type="caution">
    <text evidence="8">The sequence shown here is derived from an EMBL/GenBank/DDBJ whole genome shotgun (WGS) entry which is preliminary data.</text>
</comment>
<feature type="domain" description="FlgD/Vpr Ig-like" evidence="7">
    <location>
        <begin position="102"/>
        <end position="178"/>
    </location>
</feature>
<evidence type="ECO:0000313" key="8">
    <source>
        <dbReference type="EMBL" id="PTW59332.1"/>
    </source>
</evidence>